<comment type="caution">
    <text evidence="2">The sequence shown here is derived from an EMBL/GenBank/DDBJ whole genome shotgun (WGS) entry which is preliminary data.</text>
</comment>
<sequence length="79" mass="8542">AGALIVQRRRGGEKTRQPQEEDAEDDEPTEAEAEAEHAEDVSELLPMQLDKLPMYASEKAEIGGESSASSTLPYQGLAI</sequence>
<feature type="compositionally biased region" description="Acidic residues" evidence="1">
    <location>
        <begin position="20"/>
        <end position="33"/>
    </location>
</feature>
<proteinExistence type="predicted"/>
<feature type="region of interest" description="Disordered" evidence="1">
    <location>
        <begin position="58"/>
        <end position="79"/>
    </location>
</feature>
<accession>A0A813C4X5</accession>
<dbReference type="EMBL" id="CAJNJA010088952">
    <property type="protein sequence ID" value="CAE7939501.1"/>
    <property type="molecule type" value="Genomic_DNA"/>
</dbReference>
<gene>
    <name evidence="2" type="ORF">SNEC2469_LOCUS33533</name>
</gene>
<protein>
    <submittedName>
        <fullName evidence="2">Uncharacterized protein</fullName>
    </submittedName>
</protein>
<evidence type="ECO:0000256" key="1">
    <source>
        <dbReference type="SAM" id="MobiDB-lite"/>
    </source>
</evidence>
<reference evidence="2" key="1">
    <citation type="submission" date="2021-02" db="EMBL/GenBank/DDBJ databases">
        <authorList>
            <person name="Dougan E. K."/>
            <person name="Rhodes N."/>
            <person name="Thang M."/>
            <person name="Chan C."/>
        </authorList>
    </citation>
    <scope>NUCLEOTIDE SEQUENCE</scope>
</reference>
<name>A0A813C4X5_9DINO</name>
<evidence type="ECO:0000313" key="3">
    <source>
        <dbReference type="Proteomes" id="UP000601435"/>
    </source>
</evidence>
<evidence type="ECO:0000313" key="2">
    <source>
        <dbReference type="EMBL" id="CAE7939501.1"/>
    </source>
</evidence>
<keyword evidence="3" id="KW-1185">Reference proteome</keyword>
<dbReference type="AlphaFoldDB" id="A0A813C4X5"/>
<feature type="region of interest" description="Disordered" evidence="1">
    <location>
        <begin position="1"/>
        <end position="43"/>
    </location>
</feature>
<organism evidence="2 3">
    <name type="scientific">Symbiodinium necroappetens</name>
    <dbReference type="NCBI Taxonomy" id="1628268"/>
    <lineage>
        <taxon>Eukaryota</taxon>
        <taxon>Sar</taxon>
        <taxon>Alveolata</taxon>
        <taxon>Dinophyceae</taxon>
        <taxon>Suessiales</taxon>
        <taxon>Symbiodiniaceae</taxon>
        <taxon>Symbiodinium</taxon>
    </lineage>
</organism>
<feature type="compositionally biased region" description="Basic and acidic residues" evidence="1">
    <location>
        <begin position="10"/>
        <end position="19"/>
    </location>
</feature>
<dbReference type="Proteomes" id="UP000601435">
    <property type="component" value="Unassembled WGS sequence"/>
</dbReference>
<feature type="non-terminal residue" evidence="2">
    <location>
        <position position="1"/>
    </location>
</feature>